<dbReference type="AlphaFoldDB" id="A0A1F7IJN0"/>
<feature type="transmembrane region" description="Helical" evidence="8">
    <location>
        <begin position="200"/>
        <end position="219"/>
    </location>
</feature>
<feature type="domain" description="Glycosyltransferase RgtA/B/C/D-like" evidence="9">
    <location>
        <begin position="65"/>
        <end position="216"/>
    </location>
</feature>
<feature type="transmembrane region" description="Helical" evidence="8">
    <location>
        <begin position="85"/>
        <end position="104"/>
    </location>
</feature>
<dbReference type="InterPro" id="IPR038731">
    <property type="entry name" value="RgtA/B/C-like"/>
</dbReference>
<dbReference type="Proteomes" id="UP000178040">
    <property type="component" value="Unassembled WGS sequence"/>
</dbReference>
<evidence type="ECO:0000256" key="6">
    <source>
        <dbReference type="ARBA" id="ARBA00022989"/>
    </source>
</evidence>
<keyword evidence="2" id="KW-1003">Cell membrane</keyword>
<dbReference type="GO" id="GO:0009103">
    <property type="term" value="P:lipopolysaccharide biosynthetic process"/>
    <property type="evidence" value="ECO:0007669"/>
    <property type="project" value="UniProtKB-ARBA"/>
</dbReference>
<keyword evidence="7 8" id="KW-0472">Membrane</keyword>
<evidence type="ECO:0000256" key="7">
    <source>
        <dbReference type="ARBA" id="ARBA00023136"/>
    </source>
</evidence>
<evidence type="ECO:0000256" key="8">
    <source>
        <dbReference type="SAM" id="Phobius"/>
    </source>
</evidence>
<evidence type="ECO:0000256" key="2">
    <source>
        <dbReference type="ARBA" id="ARBA00022475"/>
    </source>
</evidence>
<feature type="transmembrane region" description="Helical" evidence="8">
    <location>
        <begin position="266"/>
        <end position="284"/>
    </location>
</feature>
<keyword evidence="6 8" id="KW-1133">Transmembrane helix</keyword>
<dbReference type="Pfam" id="PF13231">
    <property type="entry name" value="PMT_2"/>
    <property type="match status" value="1"/>
</dbReference>
<feature type="transmembrane region" description="Helical" evidence="8">
    <location>
        <begin position="110"/>
        <end position="127"/>
    </location>
</feature>
<accession>A0A1F7IJN0</accession>
<dbReference type="PANTHER" id="PTHR33908">
    <property type="entry name" value="MANNOSYLTRANSFERASE YKCB-RELATED"/>
    <property type="match status" value="1"/>
</dbReference>
<feature type="transmembrane region" description="Helical" evidence="8">
    <location>
        <begin position="59"/>
        <end position="78"/>
    </location>
</feature>
<dbReference type="GO" id="GO:0016763">
    <property type="term" value="F:pentosyltransferase activity"/>
    <property type="evidence" value="ECO:0007669"/>
    <property type="project" value="TreeGrafter"/>
</dbReference>
<evidence type="ECO:0000259" key="9">
    <source>
        <dbReference type="Pfam" id="PF13231"/>
    </source>
</evidence>
<keyword evidence="3" id="KW-0328">Glycosyltransferase</keyword>
<evidence type="ECO:0000256" key="3">
    <source>
        <dbReference type="ARBA" id="ARBA00022676"/>
    </source>
</evidence>
<evidence type="ECO:0000313" key="11">
    <source>
        <dbReference type="Proteomes" id="UP000178040"/>
    </source>
</evidence>
<protein>
    <recommendedName>
        <fullName evidence="9">Glycosyltransferase RgtA/B/C/D-like domain-containing protein</fullName>
    </recommendedName>
</protein>
<dbReference type="InterPro" id="IPR050297">
    <property type="entry name" value="LipidA_mod_glycosyltrf_83"/>
</dbReference>
<dbReference type="GO" id="GO:0005886">
    <property type="term" value="C:plasma membrane"/>
    <property type="evidence" value="ECO:0007669"/>
    <property type="project" value="UniProtKB-SubCell"/>
</dbReference>
<reference evidence="10 11" key="1">
    <citation type="journal article" date="2016" name="Nat. Commun.">
        <title>Thousands of microbial genomes shed light on interconnected biogeochemical processes in an aquifer system.</title>
        <authorList>
            <person name="Anantharaman K."/>
            <person name="Brown C.T."/>
            <person name="Hug L.A."/>
            <person name="Sharon I."/>
            <person name="Castelle C.J."/>
            <person name="Probst A.J."/>
            <person name="Thomas B.C."/>
            <person name="Singh A."/>
            <person name="Wilkins M.J."/>
            <person name="Karaoz U."/>
            <person name="Brodie E.L."/>
            <person name="Williams K.H."/>
            <person name="Hubbard S.S."/>
            <person name="Banfield J.F."/>
        </authorList>
    </citation>
    <scope>NUCLEOTIDE SEQUENCE [LARGE SCALE GENOMIC DNA]</scope>
</reference>
<evidence type="ECO:0000256" key="4">
    <source>
        <dbReference type="ARBA" id="ARBA00022679"/>
    </source>
</evidence>
<comment type="subcellular location">
    <subcellularLocation>
        <location evidence="1">Cell membrane</location>
        <topology evidence="1">Multi-pass membrane protein</topology>
    </subcellularLocation>
</comment>
<dbReference type="EMBL" id="MGAI01000046">
    <property type="protein sequence ID" value="OGK43569.1"/>
    <property type="molecule type" value="Genomic_DNA"/>
</dbReference>
<keyword evidence="5 8" id="KW-0812">Transmembrane</keyword>
<keyword evidence="4" id="KW-0808">Transferase</keyword>
<feature type="transmembrane region" description="Helical" evidence="8">
    <location>
        <begin position="163"/>
        <end position="193"/>
    </location>
</feature>
<sequence length="478" mass="55823">MRIRNILPILFILFTAFLRFYRFEEFVTFLGDQGRDAIIVKRIITLEHLPAIGPPSSLGQIYLGPFYYYLISPFLLFFNFNPVGLAFGVALLSLAGIIISYLLVRKELDRVVALIYLIFLSFSAVNIQSSRFSWNPNLLPIFSFFTLYFFYKVLTSKNKLNAVAFGAFLSFSIQLHHLAFLLFLPLTVISIYLRLNKKGLNFLIAAFSFLLFSLPLIIFDLRHDFLNTKSLFQFFSQGNPTDHENFLFRFLDTNKSFYSHVFQTDLNQYLALFLTVFLVFFIIKKGLSPKYLFISIHLLSLVFFILAFSFFNASRFAHYFGPIYFSFFLVFAWTITNITKKGLVSFFLIFMLILFYISLNLKNLMYLFYTRGNNQIKKAEIIADSILQKDPQIPYQTVALPYVETDGHIRYFLEIKDKRPLPADTLNIPKELYVFCFEKECQVLGNPQWQIAAFKNAKIDKIWTVEGVKIYKLIHIND</sequence>
<evidence type="ECO:0000313" key="10">
    <source>
        <dbReference type="EMBL" id="OGK43569.1"/>
    </source>
</evidence>
<proteinExistence type="predicted"/>
<evidence type="ECO:0000256" key="5">
    <source>
        <dbReference type="ARBA" id="ARBA00022692"/>
    </source>
</evidence>
<feature type="transmembrane region" description="Helical" evidence="8">
    <location>
        <begin position="291"/>
        <end position="311"/>
    </location>
</feature>
<organism evidence="10 11">
    <name type="scientific">Candidatus Roizmanbacteria bacterium RIFCSPLOWO2_01_FULL_37_16</name>
    <dbReference type="NCBI Taxonomy" id="1802058"/>
    <lineage>
        <taxon>Bacteria</taxon>
        <taxon>Candidatus Roizmaniibacteriota</taxon>
    </lineage>
</organism>
<feature type="transmembrane region" description="Helical" evidence="8">
    <location>
        <begin position="317"/>
        <end position="336"/>
    </location>
</feature>
<comment type="caution">
    <text evidence="10">The sequence shown here is derived from an EMBL/GenBank/DDBJ whole genome shotgun (WGS) entry which is preliminary data.</text>
</comment>
<name>A0A1F7IJN0_9BACT</name>
<gene>
    <name evidence="10" type="ORF">A3B40_05775</name>
</gene>
<feature type="transmembrane region" description="Helical" evidence="8">
    <location>
        <begin position="343"/>
        <end position="369"/>
    </location>
</feature>
<feature type="transmembrane region" description="Helical" evidence="8">
    <location>
        <begin position="134"/>
        <end position="151"/>
    </location>
</feature>
<evidence type="ECO:0000256" key="1">
    <source>
        <dbReference type="ARBA" id="ARBA00004651"/>
    </source>
</evidence>
<dbReference type="PANTHER" id="PTHR33908:SF11">
    <property type="entry name" value="MEMBRANE PROTEIN"/>
    <property type="match status" value="1"/>
</dbReference>